<comment type="caution">
    <text evidence="1">The sequence shown here is derived from an EMBL/GenBank/DDBJ whole genome shotgun (WGS) entry which is preliminary data.</text>
</comment>
<accession>A0AAV7YC81</accession>
<reference evidence="1" key="1">
    <citation type="submission" date="2022-08" db="EMBL/GenBank/DDBJ databases">
        <title>Novel sulphate-reducing endosymbionts in the free-living metamonad Anaeramoeba.</title>
        <authorList>
            <person name="Jerlstrom-Hultqvist J."/>
            <person name="Cepicka I."/>
            <person name="Gallot-Lavallee L."/>
            <person name="Salas-Leiva D."/>
            <person name="Curtis B.A."/>
            <person name="Zahonova K."/>
            <person name="Pipaliya S."/>
            <person name="Dacks J."/>
            <person name="Roger A.J."/>
        </authorList>
    </citation>
    <scope>NUCLEOTIDE SEQUENCE</scope>
    <source>
        <strain evidence="1">Busselton2</strain>
    </source>
</reference>
<proteinExistence type="predicted"/>
<dbReference type="AlphaFoldDB" id="A0AAV7YC81"/>
<protein>
    <submittedName>
        <fullName evidence="1">Uncharacterized protein</fullName>
    </submittedName>
</protein>
<name>A0AAV7YC81_9EUKA</name>
<dbReference type="Proteomes" id="UP001146793">
    <property type="component" value="Unassembled WGS sequence"/>
</dbReference>
<evidence type="ECO:0000313" key="1">
    <source>
        <dbReference type="EMBL" id="KAJ3427438.1"/>
    </source>
</evidence>
<evidence type="ECO:0000313" key="2">
    <source>
        <dbReference type="Proteomes" id="UP001146793"/>
    </source>
</evidence>
<sequence length="580" mass="69202">MIHKLTNKQLFEQDTNPSLMKIISTKDFISRCRMENRQIREHKDTFKKIKGLISLKNNEIHTTISKSEDLFKGLLKLDTKTITGPTSEKYQKCGFLWLEFIIYQFEKTWDESSKLFTLSDKTIINNLLENIDKLYIRDFLIFILLPKTNFNWVTKIQKEFCKTDLTKVLLNCISERQREKLGIKFINSSKIVLSILEKPQELNDSPLISKFQTKLISVLSDPGKSKKFKILHALKKTNNFQQDITILKIIVNILQHCELLDENVIEVDYLLEIIEKLNTKPCGQYSNNNKKKSVYSDQYIYNYYILSLVCRLIEISKNLTKKKFLQIVNDTFNKYHDNTKIMILIRNFLKRIYNDKNKNKMNNFKQISTDDFKKMLLKIKKNNKELKDIFYLGIRLEKNTDLEYNFKKVEKSLETLNRLFQQNKLNNGVKITSFKALILSQLYYGLEIFDLTRNDFERIDRFINKSVTNFLQINIHSPRLIYKTEAKIDLDRLKVYRRKYKLIEKLDFLNLKKLKTILNFRTLENENINWHIKGLKLLDLELKVFRLTELENSTSWKVQQYLKIIKQQNCNFKQSCRQVP</sequence>
<dbReference type="EMBL" id="JANTQA010000063">
    <property type="protein sequence ID" value="KAJ3427438.1"/>
    <property type="molecule type" value="Genomic_DNA"/>
</dbReference>
<gene>
    <name evidence="1" type="ORF">M0812_27024</name>
</gene>
<organism evidence="1 2">
    <name type="scientific">Anaeramoeba flamelloides</name>
    <dbReference type="NCBI Taxonomy" id="1746091"/>
    <lineage>
        <taxon>Eukaryota</taxon>
        <taxon>Metamonada</taxon>
        <taxon>Anaeramoebidae</taxon>
        <taxon>Anaeramoeba</taxon>
    </lineage>
</organism>